<evidence type="ECO:0000256" key="1">
    <source>
        <dbReference type="ARBA" id="ARBA00004123"/>
    </source>
</evidence>
<dbReference type="PROSITE" id="PS50090">
    <property type="entry name" value="MYB_LIKE"/>
    <property type="match status" value="1"/>
</dbReference>
<dbReference type="EMBL" id="JAQQAF010000009">
    <property type="protein sequence ID" value="KAJ8461647.1"/>
    <property type="molecule type" value="Genomic_DNA"/>
</dbReference>
<evidence type="ECO:0000313" key="11">
    <source>
        <dbReference type="Proteomes" id="UP001222027"/>
    </source>
</evidence>
<feature type="region of interest" description="Disordered" evidence="6">
    <location>
        <begin position="80"/>
        <end position="132"/>
    </location>
</feature>
<feature type="region of interest" description="Disordered" evidence="6">
    <location>
        <begin position="426"/>
        <end position="506"/>
    </location>
</feature>
<keyword evidence="5" id="KW-0539">Nucleus</keyword>
<evidence type="ECO:0000313" key="10">
    <source>
        <dbReference type="EMBL" id="KAJ8461647.1"/>
    </source>
</evidence>
<dbReference type="Pfam" id="PF00249">
    <property type="entry name" value="Myb_DNA-binding"/>
    <property type="match status" value="1"/>
</dbReference>
<name>A0AAV8Q1D3_ENSVE</name>
<dbReference type="InterPro" id="IPR017884">
    <property type="entry name" value="SANT_dom"/>
</dbReference>
<keyword evidence="4" id="KW-0804">Transcription</keyword>
<protein>
    <recommendedName>
        <fullName evidence="12">HTH myb-type domain-containing protein</fullName>
    </recommendedName>
</protein>
<proteinExistence type="predicted"/>
<gene>
    <name evidence="10" type="ORF">OPV22_034573</name>
</gene>
<dbReference type="SUPFAM" id="SSF46689">
    <property type="entry name" value="Homeodomain-like"/>
    <property type="match status" value="1"/>
</dbReference>
<dbReference type="PANTHER" id="PTHR12802:SF177">
    <property type="entry name" value="PROTEIN CCA1"/>
    <property type="match status" value="1"/>
</dbReference>
<dbReference type="InterPro" id="IPR017930">
    <property type="entry name" value="Myb_dom"/>
</dbReference>
<dbReference type="PROSITE" id="PS51293">
    <property type="entry name" value="SANT"/>
    <property type="match status" value="1"/>
</dbReference>
<keyword evidence="11" id="KW-1185">Reference proteome</keyword>
<sequence length="738" mass="80958">MEGSSSGEEVVVVKTRKPYTITKRRERWTEEEHNRFLEALKLYGRAWQRIEEHIGTKTAVQIRSHAQKFFTKLEKEALEKGISPGQEHDIDIPPPRPKRKSDNAFPRKSGVGSHAPQETSENPLKSISPSTNKVMDIKGDALQEKCMMAQKLRNEVISEERSHSEVLNIFQDTVPTSISSVNKGSSNYRKYTKFLSTEEMEDKIAINKSLNKEPSEKGKSLTGKETGVQGDCIYPHINLALGNGASTSMFQGLTSKDTVKGDQTHPKKPATHIIGRNGKSMDTEDSDDRNPTALTGQVGDHANANPSMNPIAAVKMLIASVAAASLWPSAEAETSLQSTAEFLAGEIPGRHMNPTPSLEEIAAVTVAAAAAWWAAQGLLPWFPPLVGFAFAPPNTTTIPSTDTAQLQGHVGTFGSPLKEKKKVGNQNQVEDLKPCHHSSKSLSSSSDSYDSGRGENSSELKAARSDKFTPSVFGGFHSSDNGRNKKKKDRSSCGSNTPSSSEVEMKTIEKHEKVDGGAKESYSSSSAACKINNRRFIIGGNMNESWKEVSEEGRFAFQELFKRGVLPQSFSPPQAEEAAAAINKGDAGKVAVDLNKNASSTTEPNHLNGDTKEEMCRQSNGSIGDRKLKNSFYGFINKTWEFAQHQNRRTGSAFHSGVLLINQVALLQGYFCAHSMRRDITTNPHPEIVKHGGENLALQHKRRSLFPRVSPGNNIELKSYDIKVLHAEVAVDRIKRKN</sequence>
<evidence type="ECO:0000256" key="5">
    <source>
        <dbReference type="ARBA" id="ARBA00023242"/>
    </source>
</evidence>
<dbReference type="GO" id="GO:0003677">
    <property type="term" value="F:DNA binding"/>
    <property type="evidence" value="ECO:0007669"/>
    <property type="project" value="UniProtKB-KW"/>
</dbReference>
<accession>A0AAV8Q1D3</accession>
<dbReference type="FunFam" id="1.10.10.60:FF:000023">
    <property type="entry name" value="protein REVEILLE 6 isoform X1"/>
    <property type="match status" value="1"/>
</dbReference>
<reference evidence="10 11" key="1">
    <citation type="submission" date="2022-12" db="EMBL/GenBank/DDBJ databases">
        <title>Chromosome-scale assembly of the Ensete ventricosum genome.</title>
        <authorList>
            <person name="Dussert Y."/>
            <person name="Stocks J."/>
            <person name="Wendawek A."/>
            <person name="Woldeyes F."/>
            <person name="Nichols R.A."/>
            <person name="Borrell J.S."/>
        </authorList>
    </citation>
    <scope>NUCLEOTIDE SEQUENCE [LARGE SCALE GENOMIC DNA]</scope>
    <source>
        <strain evidence="11">cv. Maze</strain>
        <tissue evidence="10">Seeds</tissue>
    </source>
</reference>
<evidence type="ECO:0000256" key="3">
    <source>
        <dbReference type="ARBA" id="ARBA00023125"/>
    </source>
</evidence>
<evidence type="ECO:0000259" key="9">
    <source>
        <dbReference type="PROSITE" id="PS51294"/>
    </source>
</evidence>
<keyword evidence="2" id="KW-0805">Transcription regulation</keyword>
<dbReference type="NCBIfam" id="TIGR01557">
    <property type="entry name" value="myb_SHAQKYF"/>
    <property type="match status" value="1"/>
</dbReference>
<dbReference type="PANTHER" id="PTHR12802">
    <property type="entry name" value="SWI/SNF COMPLEX-RELATED"/>
    <property type="match status" value="1"/>
</dbReference>
<feature type="domain" description="Myb-like" evidence="7">
    <location>
        <begin position="20"/>
        <end position="70"/>
    </location>
</feature>
<comment type="subcellular location">
    <subcellularLocation>
        <location evidence="1">Nucleus</location>
    </subcellularLocation>
</comment>
<evidence type="ECO:0000256" key="4">
    <source>
        <dbReference type="ARBA" id="ARBA00023163"/>
    </source>
</evidence>
<feature type="compositionally biased region" description="Polar residues" evidence="6">
    <location>
        <begin position="116"/>
        <end position="132"/>
    </location>
</feature>
<feature type="compositionally biased region" description="Basic and acidic residues" evidence="6">
    <location>
        <begin position="450"/>
        <end position="467"/>
    </location>
</feature>
<organism evidence="10 11">
    <name type="scientific">Ensete ventricosum</name>
    <name type="common">Abyssinian banana</name>
    <name type="synonym">Musa ensete</name>
    <dbReference type="NCBI Taxonomy" id="4639"/>
    <lineage>
        <taxon>Eukaryota</taxon>
        <taxon>Viridiplantae</taxon>
        <taxon>Streptophyta</taxon>
        <taxon>Embryophyta</taxon>
        <taxon>Tracheophyta</taxon>
        <taxon>Spermatophyta</taxon>
        <taxon>Magnoliopsida</taxon>
        <taxon>Liliopsida</taxon>
        <taxon>Zingiberales</taxon>
        <taxon>Musaceae</taxon>
        <taxon>Ensete</taxon>
    </lineage>
</organism>
<feature type="compositionally biased region" description="Low complexity" evidence="6">
    <location>
        <begin position="440"/>
        <end position="449"/>
    </location>
</feature>
<dbReference type="AlphaFoldDB" id="A0AAV8Q1D3"/>
<evidence type="ECO:0000256" key="6">
    <source>
        <dbReference type="SAM" id="MobiDB-lite"/>
    </source>
</evidence>
<evidence type="ECO:0008006" key="12">
    <source>
        <dbReference type="Google" id="ProtNLM"/>
    </source>
</evidence>
<evidence type="ECO:0000256" key="2">
    <source>
        <dbReference type="ARBA" id="ARBA00023015"/>
    </source>
</evidence>
<feature type="region of interest" description="Disordered" evidence="6">
    <location>
        <begin position="257"/>
        <end position="302"/>
    </location>
</feature>
<dbReference type="GO" id="GO:0005634">
    <property type="term" value="C:nucleus"/>
    <property type="evidence" value="ECO:0007669"/>
    <property type="project" value="UniProtKB-SubCell"/>
</dbReference>
<dbReference type="Gene3D" id="1.10.10.60">
    <property type="entry name" value="Homeodomain-like"/>
    <property type="match status" value="1"/>
</dbReference>
<keyword evidence="3" id="KW-0238">DNA-binding</keyword>
<dbReference type="SMART" id="SM00717">
    <property type="entry name" value="SANT"/>
    <property type="match status" value="1"/>
</dbReference>
<feature type="domain" description="SANT" evidence="8">
    <location>
        <begin position="23"/>
        <end position="74"/>
    </location>
</feature>
<feature type="compositionally biased region" description="Polar residues" evidence="6">
    <location>
        <begin position="492"/>
        <end position="502"/>
    </location>
</feature>
<dbReference type="GO" id="GO:0010468">
    <property type="term" value="P:regulation of gene expression"/>
    <property type="evidence" value="ECO:0007669"/>
    <property type="project" value="UniProtKB-ARBA"/>
</dbReference>
<dbReference type="Proteomes" id="UP001222027">
    <property type="component" value="Unassembled WGS sequence"/>
</dbReference>
<dbReference type="InterPro" id="IPR006447">
    <property type="entry name" value="Myb_dom_plants"/>
</dbReference>
<evidence type="ECO:0000259" key="8">
    <source>
        <dbReference type="PROSITE" id="PS51293"/>
    </source>
</evidence>
<dbReference type="CDD" id="cd00167">
    <property type="entry name" value="SANT"/>
    <property type="match status" value="1"/>
</dbReference>
<comment type="caution">
    <text evidence="10">The sequence shown here is derived from an EMBL/GenBank/DDBJ whole genome shotgun (WGS) entry which is preliminary data.</text>
</comment>
<feature type="domain" description="HTH myb-type" evidence="9">
    <location>
        <begin position="20"/>
        <end position="74"/>
    </location>
</feature>
<dbReference type="InterPro" id="IPR009057">
    <property type="entry name" value="Homeodomain-like_sf"/>
</dbReference>
<evidence type="ECO:0000259" key="7">
    <source>
        <dbReference type="PROSITE" id="PS50090"/>
    </source>
</evidence>
<dbReference type="PROSITE" id="PS51294">
    <property type="entry name" value="HTH_MYB"/>
    <property type="match status" value="1"/>
</dbReference>
<dbReference type="InterPro" id="IPR001005">
    <property type="entry name" value="SANT/Myb"/>
</dbReference>